<evidence type="ECO:0000256" key="5">
    <source>
        <dbReference type="RuleBase" id="RU365005"/>
    </source>
</evidence>
<dbReference type="Proteomes" id="UP000190105">
    <property type="component" value="Unassembled WGS sequence"/>
</dbReference>
<keyword evidence="2 5" id="KW-0813">Transport</keyword>
<evidence type="ECO:0000256" key="1">
    <source>
        <dbReference type="ARBA" id="ARBA00008520"/>
    </source>
</evidence>
<reference evidence="7" key="1">
    <citation type="submission" date="2017-02" db="EMBL/GenBank/DDBJ databases">
        <authorList>
            <person name="Varghese N."/>
            <person name="Submissions S."/>
        </authorList>
    </citation>
    <scope>NUCLEOTIDE SEQUENCE [LARGE SCALE GENOMIC DNA]</scope>
    <source>
        <strain evidence="7">USBA 833</strain>
    </source>
</reference>
<comment type="similarity">
    <text evidence="1 5">Belongs to the bacterial solute-binding protein 1 family.</text>
</comment>
<dbReference type="SUPFAM" id="SSF53850">
    <property type="entry name" value="Periplasmic binding protein-like II"/>
    <property type="match status" value="1"/>
</dbReference>
<evidence type="ECO:0000256" key="3">
    <source>
        <dbReference type="ARBA" id="ARBA00022597"/>
    </source>
</evidence>
<dbReference type="Gene3D" id="3.40.190.10">
    <property type="entry name" value="Periplasmic binding protein-like II"/>
    <property type="match status" value="2"/>
</dbReference>
<dbReference type="GO" id="GO:1901982">
    <property type="term" value="F:maltose binding"/>
    <property type="evidence" value="ECO:0007669"/>
    <property type="project" value="TreeGrafter"/>
</dbReference>
<evidence type="ECO:0000313" key="7">
    <source>
        <dbReference type="Proteomes" id="UP000190105"/>
    </source>
</evidence>
<keyword evidence="3 5" id="KW-0762">Sugar transport</keyword>
<protein>
    <recommendedName>
        <fullName evidence="5">Maltodextrin-binding protein</fullName>
    </recommendedName>
</protein>
<dbReference type="Pfam" id="PF13416">
    <property type="entry name" value="SBP_bac_8"/>
    <property type="match status" value="1"/>
</dbReference>
<evidence type="ECO:0000256" key="4">
    <source>
        <dbReference type="ARBA" id="ARBA00022729"/>
    </source>
</evidence>
<dbReference type="GO" id="GO:0042956">
    <property type="term" value="P:maltodextrin transmembrane transport"/>
    <property type="evidence" value="ECO:0007669"/>
    <property type="project" value="TreeGrafter"/>
</dbReference>
<proteinExistence type="inferred from homology"/>
<gene>
    <name evidence="6" type="ORF">SAMN05443428_13318</name>
</gene>
<keyword evidence="5" id="KW-0449">Lipoprotein</keyword>
<dbReference type="PRINTS" id="PR00181">
    <property type="entry name" value="MALTOSEBP"/>
</dbReference>
<keyword evidence="4" id="KW-0732">Signal</keyword>
<dbReference type="RefSeq" id="WP_078697645.1">
    <property type="nucleotide sequence ID" value="NZ_FUYH01000033.1"/>
</dbReference>
<comment type="subcellular location">
    <subcellularLocation>
        <location evidence="5">Cell membrane</location>
        <topology evidence="5">Lipid-anchor</topology>
    </subcellularLocation>
</comment>
<organism evidence="6 7">
    <name type="scientific">Caloramator quimbayensis</name>
    <dbReference type="NCBI Taxonomy" id="1147123"/>
    <lineage>
        <taxon>Bacteria</taxon>
        <taxon>Bacillati</taxon>
        <taxon>Bacillota</taxon>
        <taxon>Clostridia</taxon>
        <taxon>Eubacteriales</taxon>
        <taxon>Clostridiaceae</taxon>
        <taxon>Caloramator</taxon>
    </lineage>
</organism>
<dbReference type="CDD" id="cd13586">
    <property type="entry name" value="PBP2_Maltose_binding_like"/>
    <property type="match status" value="1"/>
</dbReference>
<dbReference type="OrthoDB" id="9766758at2"/>
<sequence>MKGIKKIISLVCIAVLIGSLFVGCGKKSETSTTNQTNQTQETKTPKNLIVWSHLTDKEVAEVDKVAQEWAKKTGNTVKVQADKGDFQAYLQAANSSKAPDIMFGIAHDNLGTFQKAQLLAEVPSDVVDRSKYVPMALDAVSYDGKLFGIPLAMETYALFYNTDKLSAPPATMEDLIAAGQKNGFQYDINNFYFTYAFIAANGGYVFKNNGGALDPNDIGLGNEGAIKGYQMLADFVQKYKFMPATLKGDDAKAAFQKGKTALYISGPWDVQGFKDAGVKFAVAPLPKTNGQPTPSFVGIQAAFVNANSKNQAEAWDLMKYLVENTPMPLLKSGNRIPVLNSELEKDEVKNDSIISAFAEQAKYGTPMPNIPEMAAVWKPAGDNLTLLTSGKSKPDAVAKNIVDQVKQGIAQQQK</sequence>
<evidence type="ECO:0000256" key="2">
    <source>
        <dbReference type="ARBA" id="ARBA00022448"/>
    </source>
</evidence>
<evidence type="ECO:0000313" key="6">
    <source>
        <dbReference type="EMBL" id="SKA99031.1"/>
    </source>
</evidence>
<dbReference type="PANTHER" id="PTHR30061">
    <property type="entry name" value="MALTOSE-BINDING PERIPLASMIC PROTEIN"/>
    <property type="match status" value="1"/>
</dbReference>
<dbReference type="GO" id="GO:0015144">
    <property type="term" value="F:carbohydrate transmembrane transporter activity"/>
    <property type="evidence" value="ECO:0007669"/>
    <property type="project" value="InterPro"/>
</dbReference>
<dbReference type="PANTHER" id="PTHR30061:SF50">
    <property type="entry name" value="MALTOSE_MALTODEXTRIN-BINDING PERIPLASMIC PROTEIN"/>
    <property type="match status" value="1"/>
</dbReference>
<dbReference type="STRING" id="1147123.SAMN05443428_13318"/>
<keyword evidence="7" id="KW-1185">Reference proteome</keyword>
<dbReference type="InterPro" id="IPR006059">
    <property type="entry name" value="SBP"/>
</dbReference>
<dbReference type="GO" id="GO:0015768">
    <property type="term" value="P:maltose transport"/>
    <property type="evidence" value="ECO:0007669"/>
    <property type="project" value="TreeGrafter"/>
</dbReference>
<dbReference type="GO" id="GO:0055052">
    <property type="term" value="C:ATP-binding cassette (ABC) transporter complex, substrate-binding subunit-containing"/>
    <property type="evidence" value="ECO:0007669"/>
    <property type="project" value="TreeGrafter"/>
</dbReference>
<dbReference type="PROSITE" id="PS51257">
    <property type="entry name" value="PROKAR_LIPOPROTEIN"/>
    <property type="match status" value="1"/>
</dbReference>
<name>A0A1T4YCK4_9CLOT</name>
<dbReference type="InterPro" id="IPR006060">
    <property type="entry name" value="Maltose/Cyclodextrin-bd"/>
</dbReference>
<dbReference type="AlphaFoldDB" id="A0A1T4YCK4"/>
<dbReference type="EMBL" id="FUYH01000033">
    <property type="protein sequence ID" value="SKA99031.1"/>
    <property type="molecule type" value="Genomic_DNA"/>
</dbReference>
<keyword evidence="5" id="KW-0472">Membrane</keyword>
<accession>A0A1T4YCK4</accession>
<keyword evidence="5" id="KW-1003">Cell membrane</keyword>